<dbReference type="PRINTS" id="PR01438">
    <property type="entry name" value="UNVRSLSTRESS"/>
</dbReference>
<reference evidence="3 4" key="1">
    <citation type="submission" date="2024-06" db="EMBL/GenBank/DDBJ databases">
        <title>Genome of Rhodovulum iodosum, a marine photoferrotroph.</title>
        <authorList>
            <person name="Bianchini G."/>
            <person name="Nikeleit V."/>
            <person name="Kappler A."/>
            <person name="Bryce C."/>
            <person name="Sanchez-Baracaldo P."/>
        </authorList>
    </citation>
    <scope>NUCLEOTIDE SEQUENCE [LARGE SCALE GENOMIC DNA]</scope>
    <source>
        <strain evidence="3 4">UT/N1</strain>
    </source>
</reference>
<dbReference type="PANTHER" id="PTHR46268:SF6">
    <property type="entry name" value="UNIVERSAL STRESS PROTEIN UP12"/>
    <property type="match status" value="1"/>
</dbReference>
<dbReference type="InterPro" id="IPR006016">
    <property type="entry name" value="UspA"/>
</dbReference>
<name>A0ABV3XRL0_9RHOB</name>
<feature type="domain" description="UspA" evidence="2">
    <location>
        <begin position="6"/>
        <end position="136"/>
    </location>
</feature>
<dbReference type="EMBL" id="JBEHHI010000001">
    <property type="protein sequence ID" value="MEX5727435.1"/>
    <property type="molecule type" value="Genomic_DNA"/>
</dbReference>
<evidence type="ECO:0000313" key="3">
    <source>
        <dbReference type="EMBL" id="MEX5727435.1"/>
    </source>
</evidence>
<gene>
    <name evidence="3" type="ORF">Ga0609869_000788</name>
</gene>
<evidence type="ECO:0000313" key="4">
    <source>
        <dbReference type="Proteomes" id="UP001560019"/>
    </source>
</evidence>
<protein>
    <submittedName>
        <fullName evidence="3">Universal stress protein F</fullName>
    </submittedName>
</protein>
<dbReference type="InterPro" id="IPR014729">
    <property type="entry name" value="Rossmann-like_a/b/a_fold"/>
</dbReference>
<dbReference type="SUPFAM" id="SSF52402">
    <property type="entry name" value="Adenine nucleotide alpha hydrolases-like"/>
    <property type="match status" value="1"/>
</dbReference>
<proteinExistence type="inferred from homology"/>
<comment type="caution">
    <text evidence="3">The sequence shown here is derived from an EMBL/GenBank/DDBJ whole genome shotgun (WGS) entry which is preliminary data.</text>
</comment>
<dbReference type="CDD" id="cd00293">
    <property type="entry name" value="USP-like"/>
    <property type="match status" value="1"/>
</dbReference>
<comment type="similarity">
    <text evidence="1">Belongs to the universal stress protein A family.</text>
</comment>
<keyword evidence="4" id="KW-1185">Reference proteome</keyword>
<sequence length="136" mass="15387">MPRDIHKILCPLNLRHAELAHPAYGETLRQARWHGAEVILATVVPEMERNLNIHDSEAFWMDRLKKFLKENPAGDVAVRLLVRKGAPHRQIVKLAQSESIDMIVMESANPRIQDYLLGTTASHVVNHAPCTVMAVR</sequence>
<accession>A0ABV3XRL0</accession>
<dbReference type="Pfam" id="PF00582">
    <property type="entry name" value="Usp"/>
    <property type="match status" value="1"/>
</dbReference>
<dbReference type="RefSeq" id="WP_125407496.1">
    <property type="nucleotide sequence ID" value="NZ_JBEHHI010000001.1"/>
</dbReference>
<organism evidence="3 4">
    <name type="scientific">Rhodovulum iodosum</name>
    <dbReference type="NCBI Taxonomy" id="68291"/>
    <lineage>
        <taxon>Bacteria</taxon>
        <taxon>Pseudomonadati</taxon>
        <taxon>Pseudomonadota</taxon>
        <taxon>Alphaproteobacteria</taxon>
        <taxon>Rhodobacterales</taxon>
        <taxon>Paracoccaceae</taxon>
        <taxon>Rhodovulum</taxon>
    </lineage>
</organism>
<dbReference type="InterPro" id="IPR006015">
    <property type="entry name" value="Universal_stress_UspA"/>
</dbReference>
<evidence type="ECO:0000259" key="2">
    <source>
        <dbReference type="Pfam" id="PF00582"/>
    </source>
</evidence>
<dbReference type="Gene3D" id="3.40.50.620">
    <property type="entry name" value="HUPs"/>
    <property type="match status" value="1"/>
</dbReference>
<evidence type="ECO:0000256" key="1">
    <source>
        <dbReference type="ARBA" id="ARBA00008791"/>
    </source>
</evidence>
<dbReference type="Proteomes" id="UP001560019">
    <property type="component" value="Unassembled WGS sequence"/>
</dbReference>
<dbReference type="PANTHER" id="PTHR46268">
    <property type="entry name" value="STRESS RESPONSE PROTEIN NHAX"/>
    <property type="match status" value="1"/>
</dbReference>